<protein>
    <submittedName>
        <fullName evidence="2">Uncharacterized protein</fullName>
    </submittedName>
</protein>
<gene>
    <name evidence="2" type="ORF">QR98_0041570</name>
</gene>
<name>A0A132A4B1_SARSC</name>
<dbReference type="Proteomes" id="UP000616769">
    <property type="component" value="Unassembled WGS sequence"/>
</dbReference>
<evidence type="ECO:0000313" key="2">
    <source>
        <dbReference type="EMBL" id="KPM05689.1"/>
    </source>
</evidence>
<organism evidence="2 3">
    <name type="scientific">Sarcoptes scabiei</name>
    <name type="common">Itch mite</name>
    <name type="synonym">Acarus scabiei</name>
    <dbReference type="NCBI Taxonomy" id="52283"/>
    <lineage>
        <taxon>Eukaryota</taxon>
        <taxon>Metazoa</taxon>
        <taxon>Ecdysozoa</taxon>
        <taxon>Arthropoda</taxon>
        <taxon>Chelicerata</taxon>
        <taxon>Arachnida</taxon>
        <taxon>Acari</taxon>
        <taxon>Acariformes</taxon>
        <taxon>Sarcoptiformes</taxon>
        <taxon>Astigmata</taxon>
        <taxon>Psoroptidia</taxon>
        <taxon>Sarcoptoidea</taxon>
        <taxon>Sarcoptidae</taxon>
        <taxon>Sarcoptinae</taxon>
        <taxon>Sarcoptes</taxon>
    </lineage>
</organism>
<dbReference type="VEuPathDB" id="VectorBase:SSCA009551"/>
<feature type="compositionally biased region" description="Polar residues" evidence="1">
    <location>
        <begin position="381"/>
        <end position="400"/>
    </location>
</feature>
<sequence>MNKTNETIIGNINAYEVSENKGSSQKDIVNINLSDNELSCSMDEENSGNLQIDHNTFAEATNSDKIKDLIESPILNKGPAAYSRGTVLLQAIKNYLTPPKIINSSPFKEEVSLDEKTSSMNNENLTPVGSIVPILKSPLSSANKKKKVLFTDPVVSAKLYFDSCYSTLNNSKFEQPINDLQESDVENAEKITNKARIENALDDSLGDHKSFQLRSRKIARKWKNVLENDVVSRNENTDPPINSEEFNQTIENNSFSSFDQTDNQSENQASLEMVNENIGDPKDNNESTETLNADQSIRNNLEKSEIVEIIDGQEEEIHQTSTTDTSMPHDSETIQPENEQNEMQSSTEKTSDVEQDGSIQNPDVDGMTESDPDKIIEDDNSQSPENSVLDAATSNQQPDQTPKEFDCSFMPRSVAILNAANKENNSDQSSRIDYKKLFSISNRNDSKSASQSSSFSSPSHRALILLQAASKNPRDDNPSKSIDNLSTKSILKMTCEGSTNSVKKKRVNFSEPVVSCELVFDQSTSTLNDNKRKRSSSFDESQLSDFKERFSEQFFENESTNGSLSTKKEPEKNMESSTGSEWVSLLSKRRKLCHQKATLEDCDDYNKNEDTDQPKISGNDLQSDLKSFIDSYEEEDNECVYFSMSEYDDGSLEDTESKSDKNIQATKVDSMDVSRTEAEDNAASCENSKDPIELNSYVIKSIESSSSDSFEVLTQKEYNNDKTSSDEKESQIFTQILEENACENTEIPVEQSINLVPEENDTLNTQPADQDELITIQMPLKLAKEFYNFLGKYIAKYEKEK</sequence>
<feature type="region of interest" description="Disordered" evidence="1">
    <location>
        <begin position="551"/>
        <end position="580"/>
    </location>
</feature>
<accession>A0A132A4B1</accession>
<feature type="compositionally biased region" description="Polar residues" evidence="1">
    <location>
        <begin position="333"/>
        <end position="348"/>
    </location>
</feature>
<feature type="compositionally biased region" description="Polar residues" evidence="1">
    <location>
        <begin position="479"/>
        <end position="488"/>
    </location>
</feature>
<evidence type="ECO:0000256" key="1">
    <source>
        <dbReference type="SAM" id="MobiDB-lite"/>
    </source>
</evidence>
<feature type="region of interest" description="Disordered" evidence="1">
    <location>
        <begin position="312"/>
        <end position="408"/>
    </location>
</feature>
<feature type="region of interest" description="Disordered" evidence="1">
    <location>
        <begin position="276"/>
        <end position="299"/>
    </location>
</feature>
<feature type="region of interest" description="Disordered" evidence="1">
    <location>
        <begin position="469"/>
        <end position="488"/>
    </location>
</feature>
<reference evidence="2 3" key="1">
    <citation type="journal article" date="2015" name="Parasit. Vectors">
        <title>Draft genome of the scabies mite.</title>
        <authorList>
            <person name="Rider S.D.Jr."/>
            <person name="Morgan M.S."/>
            <person name="Arlian L.G."/>
        </authorList>
    </citation>
    <scope>NUCLEOTIDE SEQUENCE [LARGE SCALE GENOMIC DNA]</scope>
    <source>
        <strain evidence="2">Arlian Lab</strain>
    </source>
</reference>
<dbReference type="EMBL" id="JXLN01010423">
    <property type="protein sequence ID" value="KPM05689.1"/>
    <property type="molecule type" value="Genomic_DNA"/>
</dbReference>
<dbReference type="AlphaFoldDB" id="A0A132A4B1"/>
<comment type="caution">
    <text evidence="2">The sequence shown here is derived from an EMBL/GenBank/DDBJ whole genome shotgun (WGS) entry which is preliminary data.</text>
</comment>
<feature type="compositionally biased region" description="Polar residues" evidence="1">
    <location>
        <begin position="554"/>
        <end position="565"/>
    </location>
</feature>
<proteinExistence type="predicted"/>
<evidence type="ECO:0000313" key="3">
    <source>
        <dbReference type="Proteomes" id="UP000616769"/>
    </source>
</evidence>
<feature type="compositionally biased region" description="Polar residues" evidence="1">
    <location>
        <begin position="287"/>
        <end position="299"/>
    </location>
</feature>